<dbReference type="GO" id="GO:0016740">
    <property type="term" value="F:transferase activity"/>
    <property type="evidence" value="ECO:0007669"/>
    <property type="project" value="UniProtKB-KW"/>
</dbReference>
<dbReference type="RefSeq" id="WP_051510744.1">
    <property type="nucleotide sequence ID" value="NZ_AWSA01000039.1"/>
</dbReference>
<keyword evidence="2" id="KW-1185">Reference proteome</keyword>
<keyword evidence="1" id="KW-0315">Glutamine amidotransferase</keyword>
<protein>
    <submittedName>
        <fullName evidence="1">Glutamine amidotransferase</fullName>
    </submittedName>
</protein>
<dbReference type="AlphaFoldDB" id="W9G9R2"/>
<reference evidence="1 2" key="1">
    <citation type="submission" date="2013-08" db="EMBL/GenBank/DDBJ databases">
        <title>Intrasporangium oryzae NRRL B-24470.</title>
        <authorList>
            <person name="Liu H."/>
            <person name="Wang G."/>
        </authorList>
    </citation>
    <scope>NUCLEOTIDE SEQUENCE [LARGE SCALE GENOMIC DNA]</scope>
    <source>
        <strain evidence="1 2">NRRL B-24470</strain>
    </source>
</reference>
<evidence type="ECO:0000313" key="1">
    <source>
        <dbReference type="EMBL" id="EWT00589.1"/>
    </source>
</evidence>
<dbReference type="EMBL" id="AWSA01000039">
    <property type="protein sequence ID" value="EWT00589.1"/>
    <property type="molecule type" value="Genomic_DNA"/>
</dbReference>
<comment type="caution">
    <text evidence="1">The sequence shown here is derived from an EMBL/GenBank/DDBJ whole genome shotgun (WGS) entry which is preliminary data.</text>
</comment>
<gene>
    <name evidence="1" type="ORF">N865_14625</name>
</gene>
<name>W9G9R2_9MICO</name>
<dbReference type="STRING" id="1386089.N865_14625"/>
<sequence>MTRSLTIATLFPLVTVAAGDEAKGPALARRARDRGLSAEVVTVDRPGGFVEADVYLLGGTGRDGVGQLVSLLSDTDLASRVSAGGSLLFAVDAGLDAVSLTWVDPAGHRHDGLGLVPVVVSGAAPVTGSVVTKPNAELGLPALVGWESNDVRTQRAAAAPFSQLEHGAGDRSETRTDGVVSGSVIATRLHGPLIALNPELADLLLARATGRTEPWPDLPVPAVEEARTNRIAEIRAEAAAAGWAARVRRAVRPLSPVRAER</sequence>
<organism evidence="1 2">
    <name type="scientific">Intrasporangium oryzae NRRL B-24470</name>
    <dbReference type="NCBI Taxonomy" id="1386089"/>
    <lineage>
        <taxon>Bacteria</taxon>
        <taxon>Bacillati</taxon>
        <taxon>Actinomycetota</taxon>
        <taxon>Actinomycetes</taxon>
        <taxon>Micrococcales</taxon>
        <taxon>Intrasporangiaceae</taxon>
        <taxon>Intrasporangium</taxon>
    </lineage>
</organism>
<proteinExistence type="predicted"/>
<dbReference type="Proteomes" id="UP000019489">
    <property type="component" value="Unassembled WGS sequence"/>
</dbReference>
<keyword evidence="1" id="KW-0808">Transferase</keyword>
<dbReference type="OrthoDB" id="9782045at2"/>
<accession>W9G9R2</accession>
<dbReference type="eggNOG" id="COG3442">
    <property type="taxonomic scope" value="Bacteria"/>
</dbReference>
<evidence type="ECO:0000313" key="2">
    <source>
        <dbReference type="Proteomes" id="UP000019489"/>
    </source>
</evidence>